<keyword evidence="3" id="KW-0378">Hydrolase</keyword>
<dbReference type="PANTHER" id="PTHR43798">
    <property type="entry name" value="MONOACYLGLYCEROL LIPASE"/>
    <property type="match status" value="1"/>
</dbReference>
<evidence type="ECO:0000313" key="4">
    <source>
        <dbReference type="Proteomes" id="UP000586827"/>
    </source>
</evidence>
<dbReference type="SUPFAM" id="SSF53474">
    <property type="entry name" value="alpha/beta-Hydrolases"/>
    <property type="match status" value="1"/>
</dbReference>
<dbReference type="AlphaFoldDB" id="A0A849C0B6"/>
<keyword evidence="4" id="KW-1185">Reference proteome</keyword>
<dbReference type="InterPro" id="IPR000073">
    <property type="entry name" value="AB_hydrolase_1"/>
</dbReference>
<evidence type="ECO:0000313" key="3">
    <source>
        <dbReference type="EMBL" id="NNH72223.1"/>
    </source>
</evidence>
<feature type="domain" description="AB hydrolase-1" evidence="2">
    <location>
        <begin position="108"/>
        <end position="455"/>
    </location>
</feature>
<comment type="caution">
    <text evidence="3">The sequence shown here is derived from an EMBL/GenBank/DDBJ whole genome shotgun (WGS) entry which is preliminary data.</text>
</comment>
<dbReference type="Proteomes" id="UP000586827">
    <property type="component" value="Unassembled WGS sequence"/>
</dbReference>
<keyword evidence="1" id="KW-0732">Signal</keyword>
<evidence type="ECO:0000256" key="1">
    <source>
        <dbReference type="SAM" id="SignalP"/>
    </source>
</evidence>
<dbReference type="Pfam" id="PF00561">
    <property type="entry name" value="Abhydrolase_1"/>
    <property type="match status" value="1"/>
</dbReference>
<gene>
    <name evidence="3" type="ORF">HLB23_20570</name>
</gene>
<sequence>MRWSVRAAMGVLTAAAVAVSVPACVQERTAAAPAWCPTVAGHQVECGTVARPLVAGKPELGVVDVGYAWVKRARVSEPAAGVIAPNPGGPGVPLISHAAEAVHMLSTGILDDHDLLLIDPRGTGVSDALDCGASERDYQLGTREAQRAMVARCGEQLGEKVTGYTSAATADDFNAVRERLEIPKLVLYGISYGTYLMPIYAQRHPETVQSIVLSGAYPPDMDSMQRPNAEALSDALRRICERSGACDGEAAVSDLRTVNARLRTAPLAIDGPHPMTLTEDKFGNLLFETGTSGVGADPASETLLGTLPAVLRAAVRGNDIPLREWATAAGAPEPYENIDLYLTVACNDYPTLWSTDATVPQREQQYRAALDRAGDVGAFSAAGFSGAQRDGGDACIRWPGHDLVRPHQVTTALPDVPVLVLSGDLDAITPDANGLLAAARFPHATFVSVPNTGHVPDMEPTGCVAGIITRFLRTGDPGATDCVASVPPIAVTPVTN</sequence>
<organism evidence="3 4">
    <name type="scientific">Nocardia uniformis</name>
    <dbReference type="NCBI Taxonomy" id="53432"/>
    <lineage>
        <taxon>Bacteria</taxon>
        <taxon>Bacillati</taxon>
        <taxon>Actinomycetota</taxon>
        <taxon>Actinomycetes</taxon>
        <taxon>Mycobacteriales</taxon>
        <taxon>Nocardiaceae</taxon>
        <taxon>Nocardia</taxon>
    </lineage>
</organism>
<reference evidence="3 4" key="1">
    <citation type="submission" date="2020-05" db="EMBL/GenBank/DDBJ databases">
        <title>MicrobeNet Type strains.</title>
        <authorList>
            <person name="Nicholson A.C."/>
        </authorList>
    </citation>
    <scope>NUCLEOTIDE SEQUENCE [LARGE SCALE GENOMIC DNA]</scope>
    <source>
        <strain evidence="3 4">JCM 3224</strain>
    </source>
</reference>
<evidence type="ECO:0000259" key="2">
    <source>
        <dbReference type="Pfam" id="PF00561"/>
    </source>
</evidence>
<dbReference type="GO" id="GO:0016787">
    <property type="term" value="F:hydrolase activity"/>
    <property type="evidence" value="ECO:0007669"/>
    <property type="project" value="UniProtKB-KW"/>
</dbReference>
<feature type="signal peptide" evidence="1">
    <location>
        <begin position="1"/>
        <end position="25"/>
    </location>
</feature>
<proteinExistence type="predicted"/>
<protein>
    <submittedName>
        <fullName evidence="3">Alpha/beta fold hydrolase</fullName>
    </submittedName>
</protein>
<name>A0A849C0B6_9NOCA</name>
<feature type="chain" id="PRO_5032415885" evidence="1">
    <location>
        <begin position="26"/>
        <end position="496"/>
    </location>
</feature>
<dbReference type="Gene3D" id="3.40.50.1820">
    <property type="entry name" value="alpha/beta hydrolase"/>
    <property type="match status" value="1"/>
</dbReference>
<dbReference type="PANTHER" id="PTHR43798:SF27">
    <property type="entry name" value="HYDROLASE ALPHA_BETA HYDROLASE FOLD FAMILY"/>
    <property type="match status" value="1"/>
</dbReference>
<dbReference type="GO" id="GO:0016020">
    <property type="term" value="C:membrane"/>
    <property type="evidence" value="ECO:0007669"/>
    <property type="project" value="TreeGrafter"/>
</dbReference>
<dbReference type="InterPro" id="IPR029058">
    <property type="entry name" value="AB_hydrolase_fold"/>
</dbReference>
<dbReference type="EMBL" id="JABELX010000007">
    <property type="protein sequence ID" value="NNH72223.1"/>
    <property type="molecule type" value="Genomic_DNA"/>
</dbReference>
<dbReference type="InterPro" id="IPR050266">
    <property type="entry name" value="AB_hydrolase_sf"/>
</dbReference>
<accession>A0A849C0B6</accession>
<dbReference type="RefSeq" id="WP_067518840.1">
    <property type="nucleotide sequence ID" value="NZ_JABELX010000007.1"/>
</dbReference>